<feature type="transmembrane region" description="Helical" evidence="7">
    <location>
        <begin position="177"/>
        <end position="196"/>
    </location>
</feature>
<comment type="similarity">
    <text evidence="7">Belongs to the binding-protein-dependent transport system permease family.</text>
</comment>
<feature type="transmembrane region" description="Helical" evidence="7">
    <location>
        <begin position="232"/>
        <end position="256"/>
    </location>
</feature>
<evidence type="ECO:0000256" key="2">
    <source>
        <dbReference type="ARBA" id="ARBA00022448"/>
    </source>
</evidence>
<keyword evidence="2 7" id="KW-0813">Transport</keyword>
<evidence type="ECO:0000313" key="9">
    <source>
        <dbReference type="EMBL" id="RMI31323.1"/>
    </source>
</evidence>
<proteinExistence type="inferred from homology"/>
<evidence type="ECO:0000259" key="8">
    <source>
        <dbReference type="PROSITE" id="PS50928"/>
    </source>
</evidence>
<feature type="domain" description="ABC transmembrane type-1" evidence="8">
    <location>
        <begin position="98"/>
        <end position="299"/>
    </location>
</feature>
<evidence type="ECO:0000256" key="3">
    <source>
        <dbReference type="ARBA" id="ARBA00022475"/>
    </source>
</evidence>
<dbReference type="InterPro" id="IPR045621">
    <property type="entry name" value="BPD_transp_1_N"/>
</dbReference>
<comment type="subcellular location">
    <subcellularLocation>
        <location evidence="1 7">Cell membrane</location>
        <topology evidence="1 7">Multi-pass membrane protein</topology>
    </subcellularLocation>
</comment>
<accession>A0A3M2L488</accession>
<dbReference type="PANTHER" id="PTHR43163">
    <property type="entry name" value="DIPEPTIDE TRANSPORT SYSTEM PERMEASE PROTEIN DPPB-RELATED"/>
    <property type="match status" value="1"/>
</dbReference>
<dbReference type="OrthoDB" id="9778910at2"/>
<keyword evidence="3" id="KW-1003">Cell membrane</keyword>
<gene>
    <name evidence="9" type="ORF">EBN03_18340</name>
</gene>
<evidence type="ECO:0000256" key="4">
    <source>
        <dbReference type="ARBA" id="ARBA00022692"/>
    </source>
</evidence>
<dbReference type="GO" id="GO:0005886">
    <property type="term" value="C:plasma membrane"/>
    <property type="evidence" value="ECO:0007669"/>
    <property type="project" value="UniProtKB-SubCell"/>
</dbReference>
<dbReference type="Pfam" id="PF00528">
    <property type="entry name" value="BPD_transp_1"/>
    <property type="match status" value="1"/>
</dbReference>
<dbReference type="Proteomes" id="UP000279275">
    <property type="component" value="Unassembled WGS sequence"/>
</dbReference>
<keyword evidence="5 7" id="KW-1133">Transmembrane helix</keyword>
<dbReference type="PANTHER" id="PTHR43163:SF6">
    <property type="entry name" value="DIPEPTIDE TRANSPORT SYSTEM PERMEASE PROTEIN DPPB-RELATED"/>
    <property type="match status" value="1"/>
</dbReference>
<keyword evidence="10" id="KW-1185">Reference proteome</keyword>
<evidence type="ECO:0000256" key="5">
    <source>
        <dbReference type="ARBA" id="ARBA00022989"/>
    </source>
</evidence>
<dbReference type="CDD" id="cd06261">
    <property type="entry name" value="TM_PBP2"/>
    <property type="match status" value="1"/>
</dbReference>
<dbReference type="InterPro" id="IPR000515">
    <property type="entry name" value="MetI-like"/>
</dbReference>
<feature type="transmembrane region" description="Helical" evidence="7">
    <location>
        <begin position="12"/>
        <end position="30"/>
    </location>
</feature>
<sequence>MLRYLVSRVLQAAGVLWAAFTVSFVVLYLIPGDPVAQAASVPGVPLDAAAVAELHARYGLDRPLWAQYLTALEHAVTLDLGRSLETGQPVTQAIAQVLPATLELAGSALVLGTLFGGGLAVAAAYTRSRWLRGLLTALPSAGSAAPTFWTGLLLLQLFSFRLRLVPAFGGHGVAGTILPAITLAIPVGSGIGQVLYSSLAQTWRQPFVAIAFAKGGSRWWVQLRHVLRPAAVPALAVTGVWVGVVLSGSVVVETVFSRPGIGRLTQDAVEHHDIPVVLGVVMLTASAFVLAGLAVDLLLPVVDPRARRVVRRRAERPVDAAATPIRPLHPEQVAA</sequence>
<dbReference type="InterPro" id="IPR035906">
    <property type="entry name" value="MetI-like_sf"/>
</dbReference>
<evidence type="ECO:0000256" key="7">
    <source>
        <dbReference type="RuleBase" id="RU363032"/>
    </source>
</evidence>
<dbReference type="RefSeq" id="WP_122189272.1">
    <property type="nucleotide sequence ID" value="NZ_RFFH01000007.1"/>
</dbReference>
<keyword evidence="6 7" id="KW-0472">Membrane</keyword>
<reference evidence="9 10" key="1">
    <citation type="submission" date="2018-10" db="EMBL/GenBank/DDBJ databases">
        <title>Isolation from cow dung.</title>
        <authorList>
            <person name="Ling L."/>
        </authorList>
    </citation>
    <scope>NUCLEOTIDE SEQUENCE [LARGE SCALE GENOMIC DNA]</scope>
    <source>
        <strain evidence="9 10">NEAU-LL90</strain>
    </source>
</reference>
<name>A0A3M2L488_9NOCA</name>
<feature type="transmembrane region" description="Helical" evidence="7">
    <location>
        <begin position="104"/>
        <end position="125"/>
    </location>
</feature>
<dbReference type="Gene3D" id="1.10.3720.10">
    <property type="entry name" value="MetI-like"/>
    <property type="match status" value="1"/>
</dbReference>
<protein>
    <submittedName>
        <fullName evidence="9">ABC transporter permease</fullName>
    </submittedName>
</protein>
<feature type="transmembrane region" description="Helical" evidence="7">
    <location>
        <begin position="137"/>
        <end position="157"/>
    </location>
</feature>
<dbReference type="GO" id="GO:0055085">
    <property type="term" value="P:transmembrane transport"/>
    <property type="evidence" value="ECO:0007669"/>
    <property type="project" value="InterPro"/>
</dbReference>
<dbReference type="SUPFAM" id="SSF161098">
    <property type="entry name" value="MetI-like"/>
    <property type="match status" value="1"/>
</dbReference>
<keyword evidence="4 7" id="KW-0812">Transmembrane</keyword>
<dbReference type="PROSITE" id="PS50928">
    <property type="entry name" value="ABC_TM1"/>
    <property type="match status" value="1"/>
</dbReference>
<comment type="caution">
    <text evidence="9">The sequence shown here is derived from an EMBL/GenBank/DDBJ whole genome shotgun (WGS) entry which is preliminary data.</text>
</comment>
<dbReference type="AlphaFoldDB" id="A0A3M2L488"/>
<evidence type="ECO:0000256" key="1">
    <source>
        <dbReference type="ARBA" id="ARBA00004651"/>
    </source>
</evidence>
<organism evidence="9 10">
    <name type="scientific">Nocardia stercoris</name>
    <dbReference type="NCBI Taxonomy" id="2483361"/>
    <lineage>
        <taxon>Bacteria</taxon>
        <taxon>Bacillati</taxon>
        <taxon>Actinomycetota</taxon>
        <taxon>Actinomycetes</taxon>
        <taxon>Mycobacteriales</taxon>
        <taxon>Nocardiaceae</taxon>
        <taxon>Nocardia</taxon>
    </lineage>
</organism>
<evidence type="ECO:0000313" key="10">
    <source>
        <dbReference type="Proteomes" id="UP000279275"/>
    </source>
</evidence>
<feature type="transmembrane region" description="Helical" evidence="7">
    <location>
        <begin position="276"/>
        <end position="302"/>
    </location>
</feature>
<dbReference type="EMBL" id="RFFH01000007">
    <property type="protein sequence ID" value="RMI31323.1"/>
    <property type="molecule type" value="Genomic_DNA"/>
</dbReference>
<dbReference type="Pfam" id="PF19300">
    <property type="entry name" value="BPD_transp_1_N"/>
    <property type="match status" value="1"/>
</dbReference>
<evidence type="ECO:0000256" key="6">
    <source>
        <dbReference type="ARBA" id="ARBA00023136"/>
    </source>
</evidence>